<dbReference type="CDD" id="cd14014">
    <property type="entry name" value="STKc_PknB_like"/>
    <property type="match status" value="1"/>
</dbReference>
<keyword evidence="1" id="KW-0723">Serine/threonine-protein kinase</keyword>
<feature type="domain" description="Protein kinase" evidence="7">
    <location>
        <begin position="269"/>
        <end position="546"/>
    </location>
</feature>
<dbReference type="SUPFAM" id="SSF81606">
    <property type="entry name" value="PP2C-like"/>
    <property type="match status" value="1"/>
</dbReference>
<dbReference type="Pfam" id="PF13672">
    <property type="entry name" value="PP2C_2"/>
    <property type="match status" value="1"/>
</dbReference>
<dbReference type="Gene3D" id="3.60.40.10">
    <property type="entry name" value="PPM-type phosphatase domain"/>
    <property type="match status" value="1"/>
</dbReference>
<dbReference type="KEGG" id="eps:L0Y14_01975"/>
<feature type="transmembrane region" description="Helical" evidence="6">
    <location>
        <begin position="546"/>
        <end position="567"/>
    </location>
</feature>
<organism evidence="9 10">
    <name type="scientific">Candidatus Endoriftia persephonae</name>
    <dbReference type="NCBI Taxonomy" id="393765"/>
    <lineage>
        <taxon>Bacteria</taxon>
        <taxon>Pseudomonadati</taxon>
        <taxon>Pseudomonadota</taxon>
        <taxon>Gammaproteobacteria</taxon>
        <taxon>Chromatiales</taxon>
        <taxon>Sedimenticolaceae</taxon>
        <taxon>Candidatus Endoriftia</taxon>
    </lineage>
</organism>
<dbReference type="AlphaFoldDB" id="A0A9J6ZZ44"/>
<evidence type="ECO:0000259" key="8">
    <source>
        <dbReference type="PROSITE" id="PS51746"/>
    </source>
</evidence>
<evidence type="ECO:0000256" key="2">
    <source>
        <dbReference type="ARBA" id="ARBA00022679"/>
    </source>
</evidence>
<dbReference type="InterPro" id="IPR000719">
    <property type="entry name" value="Prot_kinase_dom"/>
</dbReference>
<keyword evidence="2" id="KW-0808">Transferase</keyword>
<dbReference type="Gene3D" id="1.10.510.10">
    <property type="entry name" value="Transferase(Phosphotransferase) domain 1"/>
    <property type="match status" value="1"/>
</dbReference>
<dbReference type="SUPFAM" id="SSF56112">
    <property type="entry name" value="Protein kinase-like (PK-like)"/>
    <property type="match status" value="1"/>
</dbReference>
<evidence type="ECO:0000256" key="1">
    <source>
        <dbReference type="ARBA" id="ARBA00022527"/>
    </source>
</evidence>
<accession>A0A9J6ZZ44</accession>
<dbReference type="PROSITE" id="PS51746">
    <property type="entry name" value="PPM_2"/>
    <property type="match status" value="1"/>
</dbReference>
<dbReference type="GO" id="GO:0005524">
    <property type="term" value="F:ATP binding"/>
    <property type="evidence" value="ECO:0007669"/>
    <property type="project" value="UniProtKB-KW"/>
</dbReference>
<name>A0A9J6ZZ44_9GAMM</name>
<protein>
    <submittedName>
        <fullName evidence="9">Protein kinase</fullName>
    </submittedName>
</protein>
<keyword evidence="10" id="KW-1185">Reference proteome</keyword>
<keyword evidence="4 9" id="KW-0418">Kinase</keyword>
<keyword evidence="5" id="KW-0067">ATP-binding</keyword>
<dbReference type="SMART" id="SM00332">
    <property type="entry name" value="PP2Cc"/>
    <property type="match status" value="1"/>
</dbReference>
<keyword evidence="6" id="KW-0812">Transmembrane</keyword>
<gene>
    <name evidence="9" type="ORF">L0Y14_01975</name>
</gene>
<dbReference type="EMBL" id="CP090569">
    <property type="protein sequence ID" value="USF88037.1"/>
    <property type="molecule type" value="Genomic_DNA"/>
</dbReference>
<dbReference type="Proteomes" id="UP001056649">
    <property type="component" value="Chromosome"/>
</dbReference>
<dbReference type="PROSITE" id="PS50011">
    <property type="entry name" value="PROTEIN_KINASE_DOM"/>
    <property type="match status" value="1"/>
</dbReference>
<evidence type="ECO:0000256" key="3">
    <source>
        <dbReference type="ARBA" id="ARBA00022741"/>
    </source>
</evidence>
<dbReference type="PANTHER" id="PTHR24351">
    <property type="entry name" value="RIBOSOMAL PROTEIN S6 KINASE"/>
    <property type="match status" value="1"/>
</dbReference>
<evidence type="ECO:0000313" key="9">
    <source>
        <dbReference type="EMBL" id="USF88037.1"/>
    </source>
</evidence>
<sequence>MSTKLEIDYAFRSEAGVKQNNDDTCNVCIPEDNLLLSKGIAAAIADGVSSSEGGGRASQICVSGFLSDYFSTPESWSVKTSAGKVLGALNRWLYSQGQSDYDSARGMLTTFSGLVLKSTTAHIVHIGDSRIYRYHNGDLEQITRDHRAWVSKEKEFLSRAMGADPHIDIDYHAVAVDEGDSFIFTSDGIHDFLTRRELLKILNSNNYNLQACANALVETALENGSTDNASCQIIHLLKLPQETEADIFQRVSDLPFPPDLQPGMKIDGYEILREMHASKRSEVFLALDLTSGDKVVLKTPSVNYRDDADYLEGFLLEEWVGRRIRNAHILRILEPRNRHFLYNISEYVEGRSLGQWIQDNGPADLHQTRALAEQIIDGLRALHRMEMFHQDLKPDNILIDSHGTVKLIDFGSTRVAGMEEIESEIDHSTPQGTLDYAAPECLRGESCTHASDLYSLGVILYEMLTGKLPYGESDSPHLKQRLNYRPARRYNPEIPAWVDAALERAVHPLASKRHKTLSELQHDLAHPNPIYREQAELPLLERNPLLFWQTLAGLLLLIIINLLLLYLQIKP</sequence>
<dbReference type="GO" id="GO:0004674">
    <property type="term" value="F:protein serine/threonine kinase activity"/>
    <property type="evidence" value="ECO:0007669"/>
    <property type="project" value="UniProtKB-KW"/>
</dbReference>
<keyword evidence="3" id="KW-0547">Nucleotide-binding</keyword>
<dbReference type="CDD" id="cd00143">
    <property type="entry name" value="PP2Cc"/>
    <property type="match status" value="1"/>
</dbReference>
<dbReference type="SMART" id="SM00220">
    <property type="entry name" value="S_TKc"/>
    <property type="match status" value="1"/>
</dbReference>
<evidence type="ECO:0000256" key="4">
    <source>
        <dbReference type="ARBA" id="ARBA00022777"/>
    </source>
</evidence>
<evidence type="ECO:0000256" key="5">
    <source>
        <dbReference type="ARBA" id="ARBA00022840"/>
    </source>
</evidence>
<reference evidence="9" key="1">
    <citation type="journal article" date="2022" name="Mol. Ecol. Resour.">
        <title>The complete and closed genome of the facultative generalist Candidatus Endoriftia persephone from deep-sea hydrothermal vents.</title>
        <authorList>
            <person name="de Oliveira A.L."/>
            <person name="Srivastava A."/>
            <person name="Espada-Hinojosa S."/>
            <person name="Bright M."/>
        </authorList>
    </citation>
    <scope>NUCLEOTIDE SEQUENCE</scope>
    <source>
        <strain evidence="9">Tica-EPR-9o50.N</strain>
    </source>
</reference>
<proteinExistence type="predicted"/>
<dbReference type="InterPro" id="IPR011009">
    <property type="entry name" value="Kinase-like_dom_sf"/>
</dbReference>
<evidence type="ECO:0000259" key="7">
    <source>
        <dbReference type="PROSITE" id="PS50011"/>
    </source>
</evidence>
<feature type="domain" description="PPM-type phosphatase" evidence="8">
    <location>
        <begin position="8"/>
        <end position="236"/>
    </location>
</feature>
<dbReference type="Gene3D" id="3.30.200.20">
    <property type="entry name" value="Phosphorylase Kinase, domain 1"/>
    <property type="match status" value="1"/>
</dbReference>
<dbReference type="InterPro" id="IPR008271">
    <property type="entry name" value="Ser/Thr_kinase_AS"/>
</dbReference>
<keyword evidence="6" id="KW-0472">Membrane</keyword>
<keyword evidence="6" id="KW-1133">Transmembrane helix</keyword>
<dbReference type="InterPro" id="IPR036457">
    <property type="entry name" value="PPM-type-like_dom_sf"/>
</dbReference>
<evidence type="ECO:0000313" key="10">
    <source>
        <dbReference type="Proteomes" id="UP001056649"/>
    </source>
</evidence>
<dbReference type="SMART" id="SM00331">
    <property type="entry name" value="PP2C_SIG"/>
    <property type="match status" value="1"/>
</dbReference>
<dbReference type="Pfam" id="PF00069">
    <property type="entry name" value="Pkinase"/>
    <property type="match status" value="1"/>
</dbReference>
<evidence type="ECO:0000256" key="6">
    <source>
        <dbReference type="SAM" id="Phobius"/>
    </source>
</evidence>
<dbReference type="RefSeq" id="WP_006473535.1">
    <property type="nucleotide sequence ID" value="NZ_CP090569.1"/>
</dbReference>
<dbReference type="InterPro" id="IPR001932">
    <property type="entry name" value="PPM-type_phosphatase-like_dom"/>
</dbReference>
<dbReference type="PROSITE" id="PS00108">
    <property type="entry name" value="PROTEIN_KINASE_ST"/>
    <property type="match status" value="1"/>
</dbReference>